<dbReference type="EMBL" id="CYZR01000003">
    <property type="protein sequence ID" value="CUN79706.1"/>
    <property type="molecule type" value="Genomic_DNA"/>
</dbReference>
<dbReference type="Proteomes" id="UP000095488">
    <property type="component" value="Unassembled WGS sequence"/>
</dbReference>
<proteinExistence type="predicted"/>
<dbReference type="RefSeq" id="WP_055258467.1">
    <property type="nucleotide sequence ID" value="NZ_CABIXL010000003.1"/>
</dbReference>
<dbReference type="InterPro" id="IPR043168">
    <property type="entry name" value="DegV_C"/>
</dbReference>
<dbReference type="Gene3D" id="3.40.50.10170">
    <property type="match status" value="1"/>
</dbReference>
<dbReference type="SUPFAM" id="SSF82549">
    <property type="entry name" value="DAK1/DegV-like"/>
    <property type="match status" value="1"/>
</dbReference>
<protein>
    <submittedName>
        <fullName evidence="2">Fatty acid-binding protein TM_1468</fullName>
    </submittedName>
</protein>
<dbReference type="PANTHER" id="PTHR33434">
    <property type="entry name" value="DEGV DOMAIN-CONTAINING PROTEIN DR_1986-RELATED"/>
    <property type="match status" value="1"/>
</dbReference>
<evidence type="ECO:0000256" key="1">
    <source>
        <dbReference type="ARBA" id="ARBA00023121"/>
    </source>
</evidence>
<organism evidence="2 3">
    <name type="scientific">Sarcina ventriculi</name>
    <name type="common">Clostridium ventriculi</name>
    <dbReference type="NCBI Taxonomy" id="1267"/>
    <lineage>
        <taxon>Bacteria</taxon>
        <taxon>Bacillati</taxon>
        <taxon>Bacillota</taxon>
        <taxon>Clostridia</taxon>
        <taxon>Eubacteriales</taxon>
        <taxon>Clostridiaceae</taxon>
        <taxon>Sarcina</taxon>
    </lineage>
</organism>
<dbReference type="PROSITE" id="PS51482">
    <property type="entry name" value="DEGV"/>
    <property type="match status" value="1"/>
</dbReference>
<keyword evidence="3" id="KW-1185">Reference proteome</keyword>
<evidence type="ECO:0000313" key="2">
    <source>
        <dbReference type="EMBL" id="CUN79706.1"/>
    </source>
</evidence>
<name>A0ABM9UPR5_SARVE</name>
<dbReference type="Pfam" id="PF02645">
    <property type="entry name" value="DegV"/>
    <property type="match status" value="1"/>
</dbReference>
<sequence>MEKIKIITDSSCDLSKNLIEKYKIEVLPLLINFGEESYLDGIDIDFNAMQERIERENVLPTTSQVTPSRFVESYKKWLDEGYKIIVLPLSSKMSGTYQSATIAKMEIGSEDIKVIDTLNVTSGLGLIVLKAATMIEDGFTLNEIEEEILKYREAIDAGLVFESLDNLVRGGRLSKGKAMLVGALGIKLLLDVENGEMNVYSKVRGTKKAIKEVVEKFNSTDRKQGEPVILLEVESPEVCTTIREYLESNNIEYIHQRVGCAVGIHSGIKACGLFFVKNY</sequence>
<keyword evidence="1" id="KW-0446">Lipid-binding</keyword>
<dbReference type="NCBIfam" id="TIGR00762">
    <property type="entry name" value="DegV"/>
    <property type="match status" value="1"/>
</dbReference>
<comment type="caution">
    <text evidence="2">The sequence shown here is derived from an EMBL/GenBank/DDBJ whole genome shotgun (WGS) entry which is preliminary data.</text>
</comment>
<dbReference type="InterPro" id="IPR050270">
    <property type="entry name" value="DegV_domain_contain"/>
</dbReference>
<reference evidence="2 3" key="1">
    <citation type="submission" date="2015-09" db="EMBL/GenBank/DDBJ databases">
        <authorList>
            <consortium name="Pathogen Informatics"/>
        </authorList>
    </citation>
    <scope>NUCLEOTIDE SEQUENCE [LARGE SCALE GENOMIC DNA]</scope>
    <source>
        <strain evidence="2 3">2789STDY5834858</strain>
    </source>
</reference>
<dbReference type="PANTHER" id="PTHR33434:SF2">
    <property type="entry name" value="FATTY ACID-BINDING PROTEIN TM_1468"/>
    <property type="match status" value="1"/>
</dbReference>
<dbReference type="Gene3D" id="3.30.1180.10">
    <property type="match status" value="1"/>
</dbReference>
<accession>A0ABM9UPR5</accession>
<evidence type="ECO:0000313" key="3">
    <source>
        <dbReference type="Proteomes" id="UP000095488"/>
    </source>
</evidence>
<dbReference type="InterPro" id="IPR003797">
    <property type="entry name" value="DegV"/>
</dbReference>
<gene>
    <name evidence="2" type="ORF">ERS852473_01120</name>
</gene>